<evidence type="ECO:0000313" key="2">
    <source>
        <dbReference type="EMBL" id="PYH34329.1"/>
    </source>
</evidence>
<dbReference type="AlphaFoldDB" id="A0A318YJ58"/>
<evidence type="ECO:0000313" key="3">
    <source>
        <dbReference type="Proteomes" id="UP000247647"/>
    </source>
</evidence>
<name>A0A318YJ58_ASPNB</name>
<proteinExistence type="predicted"/>
<dbReference type="EMBL" id="KZ821460">
    <property type="protein sequence ID" value="PYH34329.1"/>
    <property type="molecule type" value="Genomic_DNA"/>
</dbReference>
<feature type="region of interest" description="Disordered" evidence="1">
    <location>
        <begin position="1"/>
        <end position="21"/>
    </location>
</feature>
<organism evidence="2 3">
    <name type="scientific">Aspergillus neoniger (strain CBS 115656)</name>
    <dbReference type="NCBI Taxonomy" id="1448310"/>
    <lineage>
        <taxon>Eukaryota</taxon>
        <taxon>Fungi</taxon>
        <taxon>Dikarya</taxon>
        <taxon>Ascomycota</taxon>
        <taxon>Pezizomycotina</taxon>
        <taxon>Eurotiomycetes</taxon>
        <taxon>Eurotiomycetidae</taxon>
        <taxon>Eurotiales</taxon>
        <taxon>Aspergillaceae</taxon>
        <taxon>Aspergillus</taxon>
        <taxon>Aspergillus subgen. Circumdati</taxon>
    </lineage>
</organism>
<evidence type="ECO:0000256" key="1">
    <source>
        <dbReference type="SAM" id="MobiDB-lite"/>
    </source>
</evidence>
<gene>
    <name evidence="2" type="ORF">BO87DRAFT_56828</name>
</gene>
<dbReference type="GeneID" id="37131846"/>
<protein>
    <submittedName>
        <fullName evidence="2">Uncharacterized protein</fullName>
    </submittedName>
</protein>
<keyword evidence="3" id="KW-1185">Reference proteome</keyword>
<reference evidence="2" key="1">
    <citation type="submission" date="2016-12" db="EMBL/GenBank/DDBJ databases">
        <title>The genomes of Aspergillus section Nigri reveals drivers in fungal speciation.</title>
        <authorList>
            <consortium name="DOE Joint Genome Institute"/>
            <person name="Vesth T.C."/>
            <person name="Nybo J."/>
            <person name="Theobald S."/>
            <person name="Brandl J."/>
            <person name="Frisvad J.C."/>
            <person name="Nielsen K.F."/>
            <person name="Lyhne E.K."/>
            <person name="Kogle M.E."/>
            <person name="Kuo A."/>
            <person name="Riley R."/>
            <person name="Clum A."/>
            <person name="Nolan M."/>
            <person name="Lipzen A."/>
            <person name="Salamov A."/>
            <person name="Henrissat B."/>
            <person name="Wiebenga A."/>
            <person name="De Vries R.P."/>
            <person name="Grigoriev I.V."/>
            <person name="Mortensen U.H."/>
            <person name="Andersen M.R."/>
            <person name="Baker S.E."/>
        </authorList>
    </citation>
    <scope>NUCLEOTIDE SEQUENCE [LARGE SCALE GENOMIC DNA]</scope>
    <source>
        <strain evidence="2">CBS 115656</strain>
    </source>
</reference>
<sequence length="158" mass="17663">MLPHLPPAPFNVGAKPNKPAVAKAHPRVTRQLLRHMMWGRPAALMRHRSRLKGIPCLSISLYHIMLNRETVSPIRPLLGSAIVDCSPDLRKCRHYDRLLTRSQRGWKDATGRSCITSNSGLEAPDKAPCIKCSLQTKNDKQQVPPVSYGVLPPDLSQY</sequence>
<dbReference type="RefSeq" id="XP_025479807.1">
    <property type="nucleotide sequence ID" value="XM_025629390.1"/>
</dbReference>
<dbReference type="Proteomes" id="UP000247647">
    <property type="component" value="Unassembled WGS sequence"/>
</dbReference>
<accession>A0A318YJ58</accession>